<evidence type="ECO:0000256" key="1">
    <source>
        <dbReference type="SAM" id="MobiDB-lite"/>
    </source>
</evidence>
<protein>
    <submittedName>
        <fullName evidence="2">Uncharacterized protein</fullName>
    </submittedName>
</protein>
<proteinExistence type="predicted"/>
<evidence type="ECO:0000313" key="2">
    <source>
        <dbReference type="EMBL" id="WVZ26127.1"/>
    </source>
</evidence>
<keyword evidence="3" id="KW-1185">Reference proteome</keyword>
<dbReference type="Proteomes" id="UP001374535">
    <property type="component" value="Chromosome 1"/>
</dbReference>
<feature type="region of interest" description="Disordered" evidence="1">
    <location>
        <begin position="1"/>
        <end position="43"/>
    </location>
</feature>
<gene>
    <name evidence="2" type="ORF">V8G54_004671</name>
</gene>
<organism evidence="2 3">
    <name type="scientific">Vigna mungo</name>
    <name type="common">Black gram</name>
    <name type="synonym">Phaseolus mungo</name>
    <dbReference type="NCBI Taxonomy" id="3915"/>
    <lineage>
        <taxon>Eukaryota</taxon>
        <taxon>Viridiplantae</taxon>
        <taxon>Streptophyta</taxon>
        <taxon>Embryophyta</taxon>
        <taxon>Tracheophyta</taxon>
        <taxon>Spermatophyta</taxon>
        <taxon>Magnoliopsida</taxon>
        <taxon>eudicotyledons</taxon>
        <taxon>Gunneridae</taxon>
        <taxon>Pentapetalae</taxon>
        <taxon>rosids</taxon>
        <taxon>fabids</taxon>
        <taxon>Fabales</taxon>
        <taxon>Fabaceae</taxon>
        <taxon>Papilionoideae</taxon>
        <taxon>50 kb inversion clade</taxon>
        <taxon>NPAAA clade</taxon>
        <taxon>indigoferoid/millettioid clade</taxon>
        <taxon>Phaseoleae</taxon>
        <taxon>Vigna</taxon>
    </lineage>
</organism>
<sequence length="240" mass="26563">MSDASSEKAQFRTQMVLKGAPARRSYSEGDNSSQEKQDIHPSPFLVKSFQKAKMECRKKFEGCRKKYPKKESQPKIDSDTAKLKSLSPSMPYFYFNAVEPKFSNGVLLQVPLYVSSLSFPVEEASIPSQQHHQDFLSQSSNPHSVSFFWRAKGYCSASTDSPEAVPATSPKLVPEAAFGTGQALRSGSAAKAERVTKADPLNSRVMIIDGTSIIHRAYYKLLGKFPSLCSFLLAHNCTVH</sequence>
<feature type="compositionally biased region" description="Basic and acidic residues" evidence="1">
    <location>
        <begin position="1"/>
        <end position="10"/>
    </location>
</feature>
<name>A0AAQ3PE93_VIGMU</name>
<dbReference type="AlphaFoldDB" id="A0AAQ3PE93"/>
<dbReference type="EMBL" id="CP144700">
    <property type="protein sequence ID" value="WVZ26127.1"/>
    <property type="molecule type" value="Genomic_DNA"/>
</dbReference>
<evidence type="ECO:0000313" key="3">
    <source>
        <dbReference type="Proteomes" id="UP001374535"/>
    </source>
</evidence>
<reference evidence="2 3" key="1">
    <citation type="journal article" date="2023" name="Life. Sci Alliance">
        <title>Evolutionary insights into 3D genome organization and epigenetic landscape of Vigna mungo.</title>
        <authorList>
            <person name="Junaid A."/>
            <person name="Singh B."/>
            <person name="Bhatia S."/>
        </authorList>
    </citation>
    <scope>NUCLEOTIDE SEQUENCE [LARGE SCALE GENOMIC DNA]</scope>
    <source>
        <strain evidence="2">Urdbean</strain>
    </source>
</reference>
<accession>A0AAQ3PE93</accession>